<evidence type="ECO:0000256" key="1">
    <source>
        <dbReference type="PROSITE-ProRule" id="PRU01077"/>
    </source>
</evidence>
<dbReference type="InterPro" id="IPR001060">
    <property type="entry name" value="FCH_dom"/>
</dbReference>
<evidence type="ECO:0008006" key="7">
    <source>
        <dbReference type="Google" id="ProtNLM"/>
    </source>
</evidence>
<feature type="compositionally biased region" description="Low complexity" evidence="2">
    <location>
        <begin position="170"/>
        <end position="183"/>
    </location>
</feature>
<dbReference type="InterPro" id="IPR036390">
    <property type="entry name" value="WH_DNA-bd_sf"/>
</dbReference>
<keyword evidence="1" id="KW-0175">Coiled coil</keyword>
<dbReference type="SMART" id="SM00055">
    <property type="entry name" value="FCH"/>
    <property type="match status" value="1"/>
</dbReference>
<dbReference type="PROSITE" id="PS50238">
    <property type="entry name" value="RHOGAP"/>
    <property type="match status" value="1"/>
</dbReference>
<feature type="compositionally biased region" description="Basic and acidic residues" evidence="2">
    <location>
        <begin position="692"/>
        <end position="715"/>
    </location>
</feature>
<dbReference type="GO" id="GO:0005096">
    <property type="term" value="F:GTPase activator activity"/>
    <property type="evidence" value="ECO:0007669"/>
    <property type="project" value="TreeGrafter"/>
</dbReference>
<dbReference type="CDD" id="cd04399">
    <property type="entry name" value="RhoGAP_fRGD2"/>
    <property type="match status" value="1"/>
</dbReference>
<dbReference type="Gene3D" id="1.10.555.10">
    <property type="entry name" value="Rho GTPase activation protein"/>
    <property type="match status" value="1"/>
</dbReference>
<dbReference type="InterPro" id="IPR000198">
    <property type="entry name" value="RhoGAP_dom"/>
</dbReference>
<dbReference type="FunFam" id="1.10.555.10:FF:000044">
    <property type="entry name" value="Rho-gtpase-activating protein 8"/>
    <property type="match status" value="1"/>
</dbReference>
<dbReference type="PROSITE" id="PS51741">
    <property type="entry name" value="F_BAR"/>
    <property type="match status" value="1"/>
</dbReference>
<feature type="domain" description="F-BAR" evidence="4">
    <location>
        <begin position="5"/>
        <end position="446"/>
    </location>
</feature>
<keyword evidence="6" id="KW-1185">Reference proteome</keyword>
<dbReference type="GO" id="GO:0005737">
    <property type="term" value="C:cytoplasm"/>
    <property type="evidence" value="ECO:0007669"/>
    <property type="project" value="TreeGrafter"/>
</dbReference>
<evidence type="ECO:0000313" key="5">
    <source>
        <dbReference type="EMBL" id="RPA77258.1"/>
    </source>
</evidence>
<dbReference type="GO" id="GO:0007264">
    <property type="term" value="P:small GTPase-mediated signal transduction"/>
    <property type="evidence" value="ECO:0007669"/>
    <property type="project" value="TreeGrafter"/>
</dbReference>
<dbReference type="AlphaFoldDB" id="A0A3N4HXM8"/>
<dbReference type="Pfam" id="PF00611">
    <property type="entry name" value="FCH"/>
    <property type="match status" value="1"/>
</dbReference>
<dbReference type="InterPro" id="IPR008936">
    <property type="entry name" value="Rho_GTPase_activation_prot"/>
</dbReference>
<dbReference type="PANTHER" id="PTHR23065:SF17">
    <property type="entry name" value="RHO-GTPASE-ACTIVATING PROTEIN RGD2"/>
    <property type="match status" value="1"/>
</dbReference>
<dbReference type="SMART" id="SM00049">
    <property type="entry name" value="DEP"/>
    <property type="match status" value="1"/>
</dbReference>
<dbReference type="SMART" id="SM00324">
    <property type="entry name" value="RhoGAP"/>
    <property type="match status" value="1"/>
</dbReference>
<dbReference type="InterPro" id="IPR000591">
    <property type="entry name" value="DEP_dom"/>
</dbReference>
<gene>
    <name evidence="5" type="ORF">BJ508DRAFT_417176</name>
</gene>
<dbReference type="Pfam" id="PF00610">
    <property type="entry name" value="DEP"/>
    <property type="match status" value="1"/>
</dbReference>
<feature type="compositionally biased region" description="Basic and acidic residues" evidence="2">
    <location>
        <begin position="836"/>
        <end position="862"/>
    </location>
</feature>
<protein>
    <recommendedName>
        <fullName evidence="7">RhoGAP-domain-containing protein</fullName>
    </recommendedName>
</protein>
<dbReference type="OrthoDB" id="2155291at2759"/>
<dbReference type="SUPFAM" id="SSF48350">
    <property type="entry name" value="GTPase activation domain, GAP"/>
    <property type="match status" value="1"/>
</dbReference>
<feature type="region of interest" description="Disordered" evidence="2">
    <location>
        <begin position="170"/>
        <end position="206"/>
    </location>
</feature>
<organism evidence="5 6">
    <name type="scientific">Ascobolus immersus RN42</name>
    <dbReference type="NCBI Taxonomy" id="1160509"/>
    <lineage>
        <taxon>Eukaryota</taxon>
        <taxon>Fungi</taxon>
        <taxon>Dikarya</taxon>
        <taxon>Ascomycota</taxon>
        <taxon>Pezizomycotina</taxon>
        <taxon>Pezizomycetes</taxon>
        <taxon>Pezizales</taxon>
        <taxon>Ascobolaceae</taxon>
        <taxon>Ascobolus</taxon>
    </lineage>
</organism>
<sequence>MSRQVGFADSFWSGDYAGGLGVLFAKLQQGVIENQQVLNIARLRADAEEVYGQRLEGIPAQSDRAGGFGRDDGASVKKAFEGLRTEMEEAGHNHRKISHNIRKLVIEPFSRWCEGHEARVTDSHDELQARIKAYDKQLDQIKKLRSAYFNKCRVLEDVEEENQLAFRTPAPDAAAAATSPTASEKGPAVPAKTPTLNLPVPEDPEDDEPLEIGDNYMQPSEVKKLLAGFLEKVPLGEHKVAILGTYQNVSTGDQIVQIIQEQMGATTVSLAERIGQDLVNNNFLRLVGNVGNTFANSSKMHYQWKDKAFEWSGVPKKTTQVKRTPTLSLGGEDGGPAIAAIGDIVGSWMSNPHPNETPGEKLRREAQEADEKYKAGVKACDLARCQLEEAMMNHLRFMEQCELDRLKAIKAVMLDFSSAVSNVIPALQSSVDKLMLYQETIQPLGDLRFLLETYRTGSFVPKVVVYESYYNSADDQTFGVDLEARARADRKRMPLIIMDILAYLERHYPDLEDDESRRNIWLANVPLEASHHLRNKINNGKGAPEEILAEYDLPIIASVLKLYLLELPDSLVSSTKYEIFKTVYTNHGTEEDDRARLAVIQQTLAGMPLTNIATLDAVIAHLTTIIDLTSAPEEYIQKLAHAFSNCILRPRHETSLTHQERHSYRLIRDLFSHKDYIFNELKRASTVSHTPRGRDRAVSTDESQRRQHAEARNRAIIESARSRPTSPAPPVRHHRRESSTGRFPIQPASPQSTRRSGNYRPSSLEVPDAANLPLREPTQLASALDVAAGTKRIETSPPPSPPSKDHRESPEQGFYTPASEAGPESPAGGGVYGGNERSDRTDRGEREGRDGTGRRDTLDRFGSRQNSLRDSIGAGSVRDRVSQFASRDAAPESPIAGAADGGVGVAKSNSLSRSGVTASRFPKRPSSLAKVRGGEGLGKRDSVPVRLSHSALPSQEEGGRERGYSLTDGPMGDDY</sequence>
<dbReference type="STRING" id="1160509.A0A3N4HXM8"/>
<dbReference type="SUPFAM" id="SSF103657">
    <property type="entry name" value="BAR/IMD domain-like"/>
    <property type="match status" value="1"/>
</dbReference>
<feature type="compositionally biased region" description="Polar residues" evidence="2">
    <location>
        <begin position="748"/>
        <end position="761"/>
    </location>
</feature>
<feature type="region of interest" description="Disordered" evidence="2">
    <location>
        <begin position="791"/>
        <end position="975"/>
    </location>
</feature>
<dbReference type="GO" id="GO:0005886">
    <property type="term" value="C:plasma membrane"/>
    <property type="evidence" value="ECO:0007669"/>
    <property type="project" value="TreeGrafter"/>
</dbReference>
<accession>A0A3N4HXM8</accession>
<feature type="compositionally biased region" description="Polar residues" evidence="2">
    <location>
        <begin position="907"/>
        <end position="917"/>
    </location>
</feature>
<feature type="domain" description="Rho-GAP" evidence="3">
    <location>
        <begin position="480"/>
        <end position="678"/>
    </location>
</feature>
<evidence type="ECO:0000313" key="6">
    <source>
        <dbReference type="Proteomes" id="UP000275078"/>
    </source>
</evidence>
<reference evidence="5 6" key="1">
    <citation type="journal article" date="2018" name="Nat. Ecol. Evol.">
        <title>Pezizomycetes genomes reveal the molecular basis of ectomycorrhizal truffle lifestyle.</title>
        <authorList>
            <person name="Murat C."/>
            <person name="Payen T."/>
            <person name="Noel B."/>
            <person name="Kuo A."/>
            <person name="Morin E."/>
            <person name="Chen J."/>
            <person name="Kohler A."/>
            <person name="Krizsan K."/>
            <person name="Balestrini R."/>
            <person name="Da Silva C."/>
            <person name="Montanini B."/>
            <person name="Hainaut M."/>
            <person name="Levati E."/>
            <person name="Barry K.W."/>
            <person name="Belfiori B."/>
            <person name="Cichocki N."/>
            <person name="Clum A."/>
            <person name="Dockter R.B."/>
            <person name="Fauchery L."/>
            <person name="Guy J."/>
            <person name="Iotti M."/>
            <person name="Le Tacon F."/>
            <person name="Lindquist E.A."/>
            <person name="Lipzen A."/>
            <person name="Malagnac F."/>
            <person name="Mello A."/>
            <person name="Molinier V."/>
            <person name="Miyauchi S."/>
            <person name="Poulain J."/>
            <person name="Riccioni C."/>
            <person name="Rubini A."/>
            <person name="Sitrit Y."/>
            <person name="Splivallo R."/>
            <person name="Traeger S."/>
            <person name="Wang M."/>
            <person name="Zifcakova L."/>
            <person name="Wipf D."/>
            <person name="Zambonelli A."/>
            <person name="Paolocci F."/>
            <person name="Nowrousian M."/>
            <person name="Ottonello S."/>
            <person name="Baldrian P."/>
            <person name="Spatafora J.W."/>
            <person name="Henrissat B."/>
            <person name="Nagy L.G."/>
            <person name="Aury J.M."/>
            <person name="Wincker P."/>
            <person name="Grigoriev I.V."/>
            <person name="Bonfante P."/>
            <person name="Martin F.M."/>
        </authorList>
    </citation>
    <scope>NUCLEOTIDE SEQUENCE [LARGE SCALE GENOMIC DNA]</scope>
    <source>
        <strain evidence="5 6">RN42</strain>
    </source>
</reference>
<dbReference type="Proteomes" id="UP000275078">
    <property type="component" value="Unassembled WGS sequence"/>
</dbReference>
<dbReference type="Gene3D" id="1.20.1270.60">
    <property type="entry name" value="Arfaptin homology (AH) domain/BAR domain"/>
    <property type="match status" value="2"/>
</dbReference>
<evidence type="ECO:0000256" key="2">
    <source>
        <dbReference type="SAM" id="MobiDB-lite"/>
    </source>
</evidence>
<dbReference type="InterPro" id="IPR027267">
    <property type="entry name" value="AH/BAR_dom_sf"/>
</dbReference>
<dbReference type="InterPro" id="IPR031160">
    <property type="entry name" value="F_BAR_dom"/>
</dbReference>
<name>A0A3N4HXM8_ASCIM</name>
<feature type="region of interest" description="Disordered" evidence="2">
    <location>
        <begin position="686"/>
        <end position="772"/>
    </location>
</feature>
<dbReference type="PANTHER" id="PTHR23065">
    <property type="entry name" value="PROLINE-SERINE-THREONINE PHOSPHATASE INTERACTING PROTEIN 1"/>
    <property type="match status" value="1"/>
</dbReference>
<evidence type="ECO:0000259" key="3">
    <source>
        <dbReference type="PROSITE" id="PS50238"/>
    </source>
</evidence>
<evidence type="ECO:0000259" key="4">
    <source>
        <dbReference type="PROSITE" id="PS51741"/>
    </source>
</evidence>
<dbReference type="GO" id="GO:0000935">
    <property type="term" value="C:division septum"/>
    <property type="evidence" value="ECO:0007669"/>
    <property type="project" value="TreeGrafter"/>
</dbReference>
<proteinExistence type="predicted"/>
<dbReference type="EMBL" id="ML119729">
    <property type="protein sequence ID" value="RPA77258.1"/>
    <property type="molecule type" value="Genomic_DNA"/>
</dbReference>
<dbReference type="Pfam" id="PF00620">
    <property type="entry name" value="RhoGAP"/>
    <property type="match status" value="1"/>
</dbReference>
<dbReference type="FunFam" id="1.20.1270.60:FF:000050">
    <property type="entry name" value="RhoGAP and Fes/CIP4 domain protein"/>
    <property type="match status" value="1"/>
</dbReference>
<dbReference type="GO" id="GO:0007010">
    <property type="term" value="P:cytoskeleton organization"/>
    <property type="evidence" value="ECO:0007669"/>
    <property type="project" value="TreeGrafter"/>
</dbReference>
<dbReference type="SUPFAM" id="SSF46785">
    <property type="entry name" value="Winged helix' DNA-binding domain"/>
    <property type="match status" value="1"/>
</dbReference>